<keyword evidence="2" id="KW-0472">Membrane</keyword>
<feature type="compositionally biased region" description="Low complexity" evidence="1">
    <location>
        <begin position="79"/>
        <end position="89"/>
    </location>
</feature>
<dbReference type="OrthoDB" id="5192929at2"/>
<evidence type="ECO:0000313" key="3">
    <source>
        <dbReference type="EMBL" id="OEV03567.1"/>
    </source>
</evidence>
<feature type="transmembrane region" description="Helical" evidence="2">
    <location>
        <begin position="97"/>
        <end position="115"/>
    </location>
</feature>
<keyword evidence="2" id="KW-0812">Transmembrane</keyword>
<evidence type="ECO:0000256" key="1">
    <source>
        <dbReference type="SAM" id="MobiDB-lite"/>
    </source>
</evidence>
<dbReference type="RefSeq" id="WP_079166473.1">
    <property type="nucleotide sequence ID" value="NZ_LJGU01000118.1"/>
</dbReference>
<proteinExistence type="predicted"/>
<keyword evidence="2" id="KW-1133">Transmembrane helix</keyword>
<dbReference type="AlphaFoldDB" id="A0A1E7KI29"/>
<evidence type="ECO:0000256" key="2">
    <source>
        <dbReference type="SAM" id="Phobius"/>
    </source>
</evidence>
<dbReference type="InterPro" id="IPR021385">
    <property type="entry name" value="DUF3017"/>
</dbReference>
<sequence>MGLGSGAEPESTRRRADEADAPDTADGGAGAAASQSAGREEGTTGERATAAYGAGDSAAGAREPRSRRFPTFTRDTARPEGGARAAGGQAPAPYRQWPLLAVCAGVLLGLLVTLLEFRSGTIIMGLSLIGAGALRWSRTEVGMLAVRSRFTDVATYATLGCLITLLAMMAQPNPWITIPVLEDILHFSVQ</sequence>
<protein>
    <recommendedName>
        <fullName evidence="5">DUF3017 domain-containing protein</fullName>
    </recommendedName>
</protein>
<keyword evidence="4" id="KW-1185">Reference proteome</keyword>
<feature type="region of interest" description="Disordered" evidence="1">
    <location>
        <begin position="1"/>
        <end position="89"/>
    </location>
</feature>
<feature type="compositionally biased region" description="Low complexity" evidence="1">
    <location>
        <begin position="48"/>
        <end position="61"/>
    </location>
</feature>
<reference evidence="3 4" key="1">
    <citation type="journal article" date="2016" name="Front. Microbiol.">
        <title>Comparative Genomics Analysis of Streptomyces Species Reveals Their Adaptation to the Marine Environment and Their Diversity at the Genomic Level.</title>
        <authorList>
            <person name="Tian X."/>
            <person name="Zhang Z."/>
            <person name="Yang T."/>
            <person name="Chen M."/>
            <person name="Li J."/>
            <person name="Chen F."/>
            <person name="Yang J."/>
            <person name="Li W."/>
            <person name="Zhang B."/>
            <person name="Zhang Z."/>
            <person name="Wu J."/>
            <person name="Zhang C."/>
            <person name="Long L."/>
            <person name="Xiao J."/>
        </authorList>
    </citation>
    <scope>NUCLEOTIDE SEQUENCE [LARGE SCALE GENOMIC DNA]</scope>
    <source>
        <strain evidence="3 4">SCSIO 02100</strain>
    </source>
</reference>
<dbReference type="STRING" id="1075402.AN216_10910"/>
<evidence type="ECO:0000313" key="4">
    <source>
        <dbReference type="Proteomes" id="UP000176101"/>
    </source>
</evidence>
<dbReference type="EMBL" id="LJGU01000118">
    <property type="protein sequence ID" value="OEV03567.1"/>
    <property type="molecule type" value="Genomic_DNA"/>
</dbReference>
<gene>
    <name evidence="3" type="ORF">AN216_10910</name>
</gene>
<comment type="caution">
    <text evidence="3">The sequence shown here is derived from an EMBL/GenBank/DDBJ whole genome shotgun (WGS) entry which is preliminary data.</text>
</comment>
<evidence type="ECO:0008006" key="5">
    <source>
        <dbReference type="Google" id="ProtNLM"/>
    </source>
</evidence>
<accession>A0A1E7KI29</accession>
<organism evidence="3 4">
    <name type="scientific">Streptomyces oceani</name>
    <dbReference type="NCBI Taxonomy" id="1075402"/>
    <lineage>
        <taxon>Bacteria</taxon>
        <taxon>Bacillati</taxon>
        <taxon>Actinomycetota</taxon>
        <taxon>Actinomycetes</taxon>
        <taxon>Kitasatosporales</taxon>
        <taxon>Streptomycetaceae</taxon>
        <taxon>Streptomyces</taxon>
    </lineage>
</organism>
<dbReference type="Proteomes" id="UP000176101">
    <property type="component" value="Unassembled WGS sequence"/>
</dbReference>
<name>A0A1E7KI29_9ACTN</name>
<feature type="compositionally biased region" description="Low complexity" evidence="1">
    <location>
        <begin position="22"/>
        <end position="37"/>
    </location>
</feature>
<dbReference type="Pfam" id="PF11222">
    <property type="entry name" value="DUF3017"/>
    <property type="match status" value="1"/>
</dbReference>
<feature type="transmembrane region" description="Helical" evidence="2">
    <location>
        <begin position="150"/>
        <end position="170"/>
    </location>
</feature>